<dbReference type="InterPro" id="IPR036388">
    <property type="entry name" value="WH-like_DNA-bd_sf"/>
</dbReference>
<sequence>MRPLILNCADGKNIETKQRILGLCVNDGDFSIAELSKETGSSIPTVTKIVGELIDAGYLKVMGKVGTSGGRRPSIYGLNPEAGYFVGVDVSKSHVSMAVSDFKGEITDYKDDLDFRLEGTEQSMIDLCSFLKKYIGSLNIGMDSVLAYGINLTGRVNRETGHCFSYFLGDNRLPAAIFQERLGAPVFIENDSRAMTYGEYLCGVGNNEKNMLFMNVSWGLGMGMILDGKLYYGKSGYSGEMGHFPLLDNDIICQCGKIGCLETGASGLAVHRIFLEKLREGKVSILSSKYRNKEEITLNDILEALAEEDVLAIESVEEIGSALGRAIAGLINIFNPELVVIGGRLSTAEEYLMLPIRSAINKHSLNIVSKETEIKFSKLGKKAGPIGACMLSRSHLLGIL</sequence>
<dbReference type="Gene3D" id="3.30.420.40">
    <property type="match status" value="2"/>
</dbReference>
<evidence type="ECO:0000313" key="2">
    <source>
        <dbReference type="EMBL" id="MBO8467858.1"/>
    </source>
</evidence>
<dbReference type="SUPFAM" id="SSF46785">
    <property type="entry name" value="Winged helix' DNA-binding domain"/>
    <property type="match status" value="1"/>
</dbReference>
<dbReference type="InterPro" id="IPR000600">
    <property type="entry name" value="ROK"/>
</dbReference>
<dbReference type="InterPro" id="IPR043129">
    <property type="entry name" value="ATPase_NBD"/>
</dbReference>
<dbReference type="Pfam" id="PF13412">
    <property type="entry name" value="HTH_24"/>
    <property type="match status" value="1"/>
</dbReference>
<dbReference type="PROSITE" id="PS01125">
    <property type="entry name" value="ROK"/>
    <property type="match status" value="1"/>
</dbReference>
<dbReference type="SUPFAM" id="SSF53067">
    <property type="entry name" value="Actin-like ATPase domain"/>
    <property type="match status" value="1"/>
</dbReference>
<name>A0A9D9I8B0_9BACT</name>
<dbReference type="Gene3D" id="1.10.10.10">
    <property type="entry name" value="Winged helix-like DNA-binding domain superfamily/Winged helix DNA-binding domain"/>
    <property type="match status" value="1"/>
</dbReference>
<reference evidence="2" key="2">
    <citation type="journal article" date="2021" name="PeerJ">
        <title>Extensive microbial diversity within the chicken gut microbiome revealed by metagenomics and culture.</title>
        <authorList>
            <person name="Gilroy R."/>
            <person name="Ravi A."/>
            <person name="Getino M."/>
            <person name="Pursley I."/>
            <person name="Horton D.L."/>
            <person name="Alikhan N.F."/>
            <person name="Baker D."/>
            <person name="Gharbi K."/>
            <person name="Hall N."/>
            <person name="Watson M."/>
            <person name="Adriaenssens E.M."/>
            <person name="Foster-Nyarko E."/>
            <person name="Jarju S."/>
            <person name="Secka A."/>
            <person name="Antonio M."/>
            <person name="Oren A."/>
            <person name="Chaudhuri R.R."/>
            <person name="La Ragione R."/>
            <person name="Hildebrand F."/>
            <person name="Pallen M.J."/>
        </authorList>
    </citation>
    <scope>NUCLEOTIDE SEQUENCE</scope>
    <source>
        <strain evidence="2">B1-15692</strain>
    </source>
</reference>
<evidence type="ECO:0000256" key="1">
    <source>
        <dbReference type="ARBA" id="ARBA00006479"/>
    </source>
</evidence>
<dbReference type="PANTHER" id="PTHR18964:SF149">
    <property type="entry name" value="BIFUNCTIONAL UDP-N-ACETYLGLUCOSAMINE 2-EPIMERASE_N-ACETYLMANNOSAMINE KINASE"/>
    <property type="match status" value="1"/>
</dbReference>
<accession>A0A9D9I8B0</accession>
<dbReference type="EMBL" id="JADIMH010000060">
    <property type="protein sequence ID" value="MBO8467858.1"/>
    <property type="molecule type" value="Genomic_DNA"/>
</dbReference>
<comment type="caution">
    <text evidence="2">The sequence shown here is derived from an EMBL/GenBank/DDBJ whole genome shotgun (WGS) entry which is preliminary data.</text>
</comment>
<proteinExistence type="inferred from homology"/>
<dbReference type="Pfam" id="PF00480">
    <property type="entry name" value="ROK"/>
    <property type="match status" value="1"/>
</dbReference>
<dbReference type="PANTHER" id="PTHR18964">
    <property type="entry name" value="ROK (REPRESSOR, ORF, KINASE) FAMILY"/>
    <property type="match status" value="1"/>
</dbReference>
<gene>
    <name evidence="2" type="ORF">IAB99_08890</name>
</gene>
<organism evidence="2 3">
    <name type="scientific">Candidatus Cryptobacteroides faecipullorum</name>
    <dbReference type="NCBI Taxonomy" id="2840764"/>
    <lineage>
        <taxon>Bacteria</taxon>
        <taxon>Pseudomonadati</taxon>
        <taxon>Bacteroidota</taxon>
        <taxon>Bacteroidia</taxon>
        <taxon>Bacteroidales</taxon>
        <taxon>Candidatus Cryptobacteroides</taxon>
    </lineage>
</organism>
<comment type="similarity">
    <text evidence="1">Belongs to the ROK (NagC/XylR) family.</text>
</comment>
<protein>
    <submittedName>
        <fullName evidence="2">ROK family transcriptional regulator</fullName>
    </submittedName>
</protein>
<dbReference type="InterPro" id="IPR036390">
    <property type="entry name" value="WH_DNA-bd_sf"/>
</dbReference>
<dbReference type="Proteomes" id="UP000823660">
    <property type="component" value="Unassembled WGS sequence"/>
</dbReference>
<evidence type="ECO:0000313" key="3">
    <source>
        <dbReference type="Proteomes" id="UP000823660"/>
    </source>
</evidence>
<dbReference type="InterPro" id="IPR049874">
    <property type="entry name" value="ROK_cs"/>
</dbReference>
<reference evidence="2" key="1">
    <citation type="submission" date="2020-10" db="EMBL/GenBank/DDBJ databases">
        <authorList>
            <person name="Gilroy R."/>
        </authorList>
    </citation>
    <scope>NUCLEOTIDE SEQUENCE</scope>
    <source>
        <strain evidence="2">B1-15692</strain>
    </source>
</reference>
<dbReference type="AlphaFoldDB" id="A0A9D9I8B0"/>